<protein>
    <submittedName>
        <fullName evidence="1">Uncharacterized protein</fullName>
    </submittedName>
</protein>
<keyword evidence="2" id="KW-1185">Reference proteome</keyword>
<reference evidence="1 2" key="1">
    <citation type="submission" date="2024-05" db="EMBL/GenBank/DDBJ databases">
        <title>Sphingomonas sp. HF-S3 16S ribosomal RNA gene Genome sequencing and assembly.</title>
        <authorList>
            <person name="Lee H."/>
        </authorList>
    </citation>
    <scope>NUCLEOTIDE SEQUENCE [LARGE SCALE GENOMIC DNA]</scope>
    <source>
        <strain evidence="1 2">HF-S3</strain>
    </source>
</reference>
<evidence type="ECO:0000313" key="1">
    <source>
        <dbReference type="EMBL" id="MEN3747098.1"/>
    </source>
</evidence>
<accession>A0ABV0B6C3</accession>
<evidence type="ECO:0000313" key="2">
    <source>
        <dbReference type="Proteomes" id="UP001427805"/>
    </source>
</evidence>
<dbReference type="EMBL" id="JBDIZK010000004">
    <property type="protein sequence ID" value="MEN3747098.1"/>
    <property type="molecule type" value="Genomic_DNA"/>
</dbReference>
<comment type="caution">
    <text evidence="1">The sequence shown here is derived from an EMBL/GenBank/DDBJ whole genome shotgun (WGS) entry which is preliminary data.</text>
</comment>
<proteinExistence type="predicted"/>
<organism evidence="1 2">
    <name type="scientific">Sphingomonas rustica</name>
    <dbReference type="NCBI Taxonomy" id="3103142"/>
    <lineage>
        <taxon>Bacteria</taxon>
        <taxon>Pseudomonadati</taxon>
        <taxon>Pseudomonadota</taxon>
        <taxon>Alphaproteobacteria</taxon>
        <taxon>Sphingomonadales</taxon>
        <taxon>Sphingomonadaceae</taxon>
        <taxon>Sphingomonas</taxon>
    </lineage>
</organism>
<dbReference type="Proteomes" id="UP001427805">
    <property type="component" value="Unassembled WGS sequence"/>
</dbReference>
<name>A0ABV0B6C3_9SPHN</name>
<sequence>MPRWVHRMFASRRLALAAVGMTSVAALGSLGGLVLGNYTVAGTAIPTYRSVEAVASAPMPEPDLSERAATGIFGDSRATYRPASYVPGADMDGAGALDR</sequence>
<gene>
    <name evidence="1" type="ORF">TPR58_07960</name>
</gene>